<evidence type="ECO:0000256" key="7">
    <source>
        <dbReference type="ARBA" id="ARBA00022779"/>
    </source>
</evidence>
<sequence>MADTPIKNPRQDMRLPLLAGLLLALVLGTGGFFVTFRDLLGAARQEMAYGPGSGTQARSQMAFVPLDTVVVTLGPLSEPRHLRFTAHLQTAPEYREEVSFLIPRILDVLNGYLRAVDLEVLEDRAALLRLRAQMLRRIQMITGEGRVQDLLVTEFIIN</sequence>
<comment type="caution">
    <text evidence="11">The sequence shown here is derived from an EMBL/GenBank/DDBJ whole genome shotgun (WGS) entry which is preliminary data.</text>
</comment>
<dbReference type="GO" id="GO:0005886">
    <property type="term" value="C:plasma membrane"/>
    <property type="evidence" value="ECO:0007669"/>
    <property type="project" value="UniProtKB-SubCell"/>
</dbReference>
<keyword evidence="6 10" id="KW-0812">Transmembrane</keyword>
<evidence type="ECO:0000256" key="10">
    <source>
        <dbReference type="RuleBase" id="RU364125"/>
    </source>
</evidence>
<comment type="subcellular location">
    <subcellularLocation>
        <location evidence="10">Cell inner membrane</location>
    </subcellularLocation>
    <subcellularLocation>
        <location evidence="2">Cell membrane</location>
        <topology evidence="2">Single-pass membrane protein</topology>
    </subcellularLocation>
</comment>
<keyword evidence="11" id="KW-0966">Cell projection</keyword>
<keyword evidence="8 10" id="KW-1133">Transmembrane helix</keyword>
<evidence type="ECO:0000256" key="2">
    <source>
        <dbReference type="ARBA" id="ARBA00004162"/>
    </source>
</evidence>
<dbReference type="Proteomes" id="UP000243859">
    <property type="component" value="Unassembled WGS sequence"/>
</dbReference>
<evidence type="ECO:0000256" key="9">
    <source>
        <dbReference type="ARBA" id="ARBA00023136"/>
    </source>
</evidence>
<dbReference type="GO" id="GO:0006935">
    <property type="term" value="P:chemotaxis"/>
    <property type="evidence" value="ECO:0007669"/>
    <property type="project" value="UniProtKB-KW"/>
</dbReference>
<keyword evidence="9 10" id="KW-0472">Membrane</keyword>
<feature type="transmembrane region" description="Helical" evidence="10">
    <location>
        <begin position="15"/>
        <end position="36"/>
    </location>
</feature>
<evidence type="ECO:0000256" key="8">
    <source>
        <dbReference type="ARBA" id="ARBA00022989"/>
    </source>
</evidence>
<dbReference type="EMBL" id="QAAA01000009">
    <property type="protein sequence ID" value="PTN01954.1"/>
    <property type="molecule type" value="Genomic_DNA"/>
</dbReference>
<keyword evidence="5 10" id="KW-0145">Chemotaxis</keyword>
<dbReference type="RefSeq" id="WP_107892617.1">
    <property type="nucleotide sequence ID" value="NZ_NHSI01000051.1"/>
</dbReference>
<keyword evidence="7 10" id="KW-0283">Flagellar rotation</keyword>
<comment type="similarity">
    <text evidence="3 10">Belongs to the FliL family.</text>
</comment>
<dbReference type="InterPro" id="IPR005503">
    <property type="entry name" value="FliL"/>
</dbReference>
<organism evidence="11 12">
    <name type="scientific">Rhodovulum imhoffii</name>
    <dbReference type="NCBI Taxonomy" id="365340"/>
    <lineage>
        <taxon>Bacteria</taxon>
        <taxon>Pseudomonadati</taxon>
        <taxon>Pseudomonadota</taxon>
        <taxon>Alphaproteobacteria</taxon>
        <taxon>Rhodobacterales</taxon>
        <taxon>Paracoccaceae</taxon>
        <taxon>Rhodovulum</taxon>
    </lineage>
</organism>
<accession>A0A2T5BRV2</accession>
<gene>
    <name evidence="11" type="ORF">C8N32_10978</name>
</gene>
<comment type="function">
    <text evidence="1 10">Controls the rotational direction of flagella during chemotaxis.</text>
</comment>
<proteinExistence type="inferred from homology"/>
<keyword evidence="11" id="KW-0282">Flagellum</keyword>
<dbReference type="GO" id="GO:0071973">
    <property type="term" value="P:bacterial-type flagellum-dependent cell motility"/>
    <property type="evidence" value="ECO:0007669"/>
    <property type="project" value="InterPro"/>
</dbReference>
<keyword evidence="12" id="KW-1185">Reference proteome</keyword>
<evidence type="ECO:0000256" key="3">
    <source>
        <dbReference type="ARBA" id="ARBA00008281"/>
    </source>
</evidence>
<evidence type="ECO:0000256" key="1">
    <source>
        <dbReference type="ARBA" id="ARBA00002254"/>
    </source>
</evidence>
<evidence type="ECO:0000256" key="6">
    <source>
        <dbReference type="ARBA" id="ARBA00022692"/>
    </source>
</evidence>
<reference evidence="11 12" key="1">
    <citation type="submission" date="2018-04" db="EMBL/GenBank/DDBJ databases">
        <title>Genomic Encyclopedia of Archaeal and Bacterial Type Strains, Phase II (KMG-II): from individual species to whole genera.</title>
        <authorList>
            <person name="Goeker M."/>
        </authorList>
    </citation>
    <scope>NUCLEOTIDE SEQUENCE [LARGE SCALE GENOMIC DNA]</scope>
    <source>
        <strain evidence="11 12">DSM 18064</strain>
    </source>
</reference>
<dbReference type="AlphaFoldDB" id="A0A2T5BRV2"/>
<evidence type="ECO:0000256" key="4">
    <source>
        <dbReference type="ARBA" id="ARBA00022475"/>
    </source>
</evidence>
<evidence type="ECO:0000313" key="11">
    <source>
        <dbReference type="EMBL" id="PTN01954.1"/>
    </source>
</evidence>
<keyword evidence="11" id="KW-0969">Cilium</keyword>
<evidence type="ECO:0000256" key="5">
    <source>
        <dbReference type="ARBA" id="ARBA00022500"/>
    </source>
</evidence>
<evidence type="ECO:0000313" key="12">
    <source>
        <dbReference type="Proteomes" id="UP000243859"/>
    </source>
</evidence>
<keyword evidence="10" id="KW-0997">Cell inner membrane</keyword>
<keyword evidence="4" id="KW-1003">Cell membrane</keyword>
<dbReference type="Pfam" id="PF03748">
    <property type="entry name" value="FliL"/>
    <property type="match status" value="1"/>
</dbReference>
<protein>
    <recommendedName>
        <fullName evidence="10">Flagellar protein FliL</fullName>
    </recommendedName>
</protein>
<dbReference type="OrthoDB" id="7619358at2"/>
<name>A0A2T5BRV2_9RHOB</name>
<dbReference type="GO" id="GO:0009425">
    <property type="term" value="C:bacterial-type flagellum basal body"/>
    <property type="evidence" value="ECO:0007669"/>
    <property type="project" value="InterPro"/>
</dbReference>